<dbReference type="AlphaFoldDB" id="A0A6A6UMG8"/>
<protein>
    <submittedName>
        <fullName evidence="3">Uncharacterized protein</fullName>
    </submittedName>
</protein>
<evidence type="ECO:0000256" key="1">
    <source>
        <dbReference type="SAM" id="MobiDB-lite"/>
    </source>
</evidence>
<accession>A0A6A6UMG8</accession>
<organism evidence="3 4">
    <name type="scientific">Microthyrium microscopicum</name>
    <dbReference type="NCBI Taxonomy" id="703497"/>
    <lineage>
        <taxon>Eukaryota</taxon>
        <taxon>Fungi</taxon>
        <taxon>Dikarya</taxon>
        <taxon>Ascomycota</taxon>
        <taxon>Pezizomycotina</taxon>
        <taxon>Dothideomycetes</taxon>
        <taxon>Dothideomycetes incertae sedis</taxon>
        <taxon>Microthyriales</taxon>
        <taxon>Microthyriaceae</taxon>
        <taxon>Microthyrium</taxon>
    </lineage>
</organism>
<keyword evidence="2" id="KW-1133">Transmembrane helix</keyword>
<dbReference type="EMBL" id="MU004232">
    <property type="protein sequence ID" value="KAF2672278.1"/>
    <property type="molecule type" value="Genomic_DNA"/>
</dbReference>
<dbReference type="Proteomes" id="UP000799302">
    <property type="component" value="Unassembled WGS sequence"/>
</dbReference>
<keyword evidence="2" id="KW-0812">Transmembrane</keyword>
<keyword evidence="2" id="KW-0472">Membrane</keyword>
<keyword evidence="4" id="KW-1185">Reference proteome</keyword>
<evidence type="ECO:0000313" key="3">
    <source>
        <dbReference type="EMBL" id="KAF2672278.1"/>
    </source>
</evidence>
<reference evidence="3" key="1">
    <citation type="journal article" date="2020" name="Stud. Mycol.">
        <title>101 Dothideomycetes genomes: a test case for predicting lifestyles and emergence of pathogens.</title>
        <authorList>
            <person name="Haridas S."/>
            <person name="Albert R."/>
            <person name="Binder M."/>
            <person name="Bloem J."/>
            <person name="Labutti K."/>
            <person name="Salamov A."/>
            <person name="Andreopoulos B."/>
            <person name="Baker S."/>
            <person name="Barry K."/>
            <person name="Bills G."/>
            <person name="Bluhm B."/>
            <person name="Cannon C."/>
            <person name="Castanera R."/>
            <person name="Culley D."/>
            <person name="Daum C."/>
            <person name="Ezra D."/>
            <person name="Gonzalez J."/>
            <person name="Henrissat B."/>
            <person name="Kuo A."/>
            <person name="Liang C."/>
            <person name="Lipzen A."/>
            <person name="Lutzoni F."/>
            <person name="Magnuson J."/>
            <person name="Mondo S."/>
            <person name="Nolan M."/>
            <person name="Ohm R."/>
            <person name="Pangilinan J."/>
            <person name="Park H.-J."/>
            <person name="Ramirez L."/>
            <person name="Alfaro M."/>
            <person name="Sun H."/>
            <person name="Tritt A."/>
            <person name="Yoshinaga Y."/>
            <person name="Zwiers L.-H."/>
            <person name="Turgeon B."/>
            <person name="Goodwin S."/>
            <person name="Spatafora J."/>
            <person name="Crous P."/>
            <person name="Grigoriev I."/>
        </authorList>
    </citation>
    <scope>NUCLEOTIDE SEQUENCE</scope>
    <source>
        <strain evidence="3">CBS 115976</strain>
    </source>
</reference>
<gene>
    <name evidence="3" type="ORF">BT63DRAFT_192917</name>
</gene>
<name>A0A6A6UMG8_9PEZI</name>
<dbReference type="OrthoDB" id="5388417at2759"/>
<feature type="transmembrane region" description="Helical" evidence="2">
    <location>
        <begin position="26"/>
        <end position="47"/>
    </location>
</feature>
<evidence type="ECO:0000313" key="4">
    <source>
        <dbReference type="Proteomes" id="UP000799302"/>
    </source>
</evidence>
<evidence type="ECO:0000256" key="2">
    <source>
        <dbReference type="SAM" id="Phobius"/>
    </source>
</evidence>
<proteinExistence type="predicted"/>
<sequence length="183" mass="20005">MPALHKLVVRDDSSSDGSMTPTMLKLLIALVVLAVVTILLIAGLLILRAVKRTRSRPSSLNAQAFGSEKTSNYRRLTIETMNTTPAYAIQEKGAFVIGDSQPTTPTTPLPEIHITFPDEVDKTGRPQSGRVVVVHMGDNDAVGLAPLEDSLPPYEREGGQRFQSLDLDRIGGLKEKDLEKQWS</sequence>
<feature type="region of interest" description="Disordered" evidence="1">
    <location>
        <begin position="144"/>
        <end position="170"/>
    </location>
</feature>